<keyword evidence="3 5" id="KW-0663">Pyridoxal phosphate</keyword>
<feature type="domain" description="Tryptophan synthase beta chain-like PALP" evidence="6">
    <location>
        <begin position="14"/>
        <end position="285"/>
    </location>
</feature>
<dbReference type="PIRSF" id="PIRSF006278">
    <property type="entry name" value="ACCD_DCysDesulf"/>
    <property type="match status" value="1"/>
</dbReference>
<evidence type="ECO:0000256" key="1">
    <source>
        <dbReference type="ARBA" id="ARBA00001933"/>
    </source>
</evidence>
<accession>A0A5M6D8T0</accession>
<feature type="active site" description="Nucleophile" evidence="4">
    <location>
        <position position="65"/>
    </location>
</feature>
<dbReference type="SUPFAM" id="SSF53686">
    <property type="entry name" value="Tryptophan synthase beta subunit-like PLP-dependent enzymes"/>
    <property type="match status" value="1"/>
</dbReference>
<dbReference type="AlphaFoldDB" id="A0A5M6D8T0"/>
<dbReference type="Pfam" id="PF00291">
    <property type="entry name" value="PALP"/>
    <property type="match status" value="1"/>
</dbReference>
<comment type="caution">
    <text evidence="7">The sequence shown here is derived from an EMBL/GenBank/DDBJ whole genome shotgun (WGS) entry which is preliminary data.</text>
</comment>
<dbReference type="EMBL" id="VWSF01000012">
    <property type="protein sequence ID" value="KAA5543948.1"/>
    <property type="molecule type" value="Genomic_DNA"/>
</dbReference>
<name>A0A5M6D8T0_9BACT</name>
<gene>
    <name evidence="7" type="ORF">F0145_15320</name>
</gene>
<evidence type="ECO:0000256" key="5">
    <source>
        <dbReference type="PIRSR" id="PIRSR006278-2"/>
    </source>
</evidence>
<dbReference type="InterPro" id="IPR027278">
    <property type="entry name" value="ACCD_DCysDesulf"/>
</dbReference>
<feature type="modified residue" description="N6-(pyridoxal phosphate)lysine" evidence="5">
    <location>
        <position position="38"/>
    </location>
</feature>
<dbReference type="Proteomes" id="UP000323426">
    <property type="component" value="Unassembled WGS sequence"/>
</dbReference>
<comment type="cofactor">
    <cofactor evidence="1">
        <name>pyridoxal 5'-phosphate</name>
        <dbReference type="ChEBI" id="CHEBI:597326"/>
    </cofactor>
</comment>
<protein>
    <submittedName>
        <fullName evidence="7">1-aminocyclopropane-1-carboxylate deaminase/D-cysteine desulfhydrase</fullName>
    </submittedName>
</protein>
<organism evidence="7 8">
    <name type="scientific">Adhaeribacter rhizoryzae</name>
    <dbReference type="NCBI Taxonomy" id="2607907"/>
    <lineage>
        <taxon>Bacteria</taxon>
        <taxon>Pseudomonadati</taxon>
        <taxon>Bacteroidota</taxon>
        <taxon>Cytophagia</taxon>
        <taxon>Cytophagales</taxon>
        <taxon>Hymenobacteraceae</taxon>
        <taxon>Adhaeribacter</taxon>
    </lineage>
</organism>
<dbReference type="InterPro" id="IPR036052">
    <property type="entry name" value="TrpB-like_PALP_sf"/>
</dbReference>
<evidence type="ECO:0000259" key="6">
    <source>
        <dbReference type="Pfam" id="PF00291"/>
    </source>
</evidence>
<dbReference type="PANTHER" id="PTHR43780:SF2">
    <property type="entry name" value="1-AMINOCYCLOPROPANE-1-CARBOXYLATE DEAMINASE-RELATED"/>
    <property type="match status" value="1"/>
</dbReference>
<dbReference type="GO" id="GO:0019148">
    <property type="term" value="F:D-cysteine desulfhydrase activity"/>
    <property type="evidence" value="ECO:0007669"/>
    <property type="project" value="TreeGrafter"/>
</dbReference>
<reference evidence="7 8" key="1">
    <citation type="submission" date="2019-09" db="EMBL/GenBank/DDBJ databases">
        <title>Genome sequence and assembly of Adhaeribacter sp.</title>
        <authorList>
            <person name="Chhetri G."/>
        </authorList>
    </citation>
    <scope>NUCLEOTIDE SEQUENCE [LARGE SCALE GENOMIC DNA]</scope>
    <source>
        <strain evidence="7 8">DK36</strain>
    </source>
</reference>
<evidence type="ECO:0000313" key="8">
    <source>
        <dbReference type="Proteomes" id="UP000323426"/>
    </source>
</evidence>
<keyword evidence="8" id="KW-1185">Reference proteome</keyword>
<comment type="similarity">
    <text evidence="2">Belongs to the ACC deaminase/D-cysteine desulfhydrase family.</text>
</comment>
<proteinExistence type="inferred from homology"/>
<evidence type="ECO:0000256" key="2">
    <source>
        <dbReference type="ARBA" id="ARBA00008639"/>
    </source>
</evidence>
<evidence type="ECO:0000313" key="7">
    <source>
        <dbReference type="EMBL" id="KAA5543948.1"/>
    </source>
</evidence>
<dbReference type="Gene3D" id="3.40.50.1100">
    <property type="match status" value="2"/>
</dbReference>
<evidence type="ECO:0000256" key="4">
    <source>
        <dbReference type="PIRSR" id="PIRSR006278-1"/>
    </source>
</evidence>
<dbReference type="RefSeq" id="WP_150089455.1">
    <property type="nucleotide sequence ID" value="NZ_VWSF01000012.1"/>
</dbReference>
<dbReference type="InterPro" id="IPR001926">
    <property type="entry name" value="TrpB-like_PALP"/>
</dbReference>
<sequence>MKESAPVQLLHDPLFATKGVQVYLKREDLLHPTISGNKWRKLKYNLQAAREQKKDTLVTFGGAYSNHIAAVAAAGKEYNFRTVGYIRGEAHQALNPTLTFAISCGMQLHYLDRETYRLKNTANFLEELQHKYPSAYLLPEGGTNLLALKGCTEILQDIAVDYDYIICAAGTGGTLAGLIAGLAGEKEIIGFPALKGGAFLQEDISQLIFSYGGQHYHNWELQTQYHFGGYAKIKPELISFIQYFKQQHQVQLEPIYTGKMLYGLYDLIRQEYFKPGTAILAIHTGGLQGLAGLEERLGLRLT</sequence>
<dbReference type="PANTHER" id="PTHR43780">
    <property type="entry name" value="1-AMINOCYCLOPROPANE-1-CARBOXYLATE DEAMINASE-RELATED"/>
    <property type="match status" value="1"/>
</dbReference>
<evidence type="ECO:0000256" key="3">
    <source>
        <dbReference type="ARBA" id="ARBA00022898"/>
    </source>
</evidence>